<keyword evidence="3" id="KW-1185">Reference proteome</keyword>
<keyword evidence="1" id="KW-0812">Transmembrane</keyword>
<accession>A0A1M6QKL8</accession>
<protein>
    <submittedName>
        <fullName evidence="2">Uncharacterized protein</fullName>
    </submittedName>
</protein>
<keyword evidence="1" id="KW-1133">Transmembrane helix</keyword>
<organism evidence="2 3">
    <name type="scientific">Paramaledivibacter caminithermalis (strain DSM 15212 / CIP 107654 / DViRD3)</name>
    <name type="common">Clostridium caminithermale</name>
    <dbReference type="NCBI Taxonomy" id="1121301"/>
    <lineage>
        <taxon>Bacteria</taxon>
        <taxon>Bacillati</taxon>
        <taxon>Bacillota</taxon>
        <taxon>Clostridia</taxon>
        <taxon>Peptostreptococcales</taxon>
        <taxon>Caminicellaceae</taxon>
        <taxon>Paramaledivibacter</taxon>
    </lineage>
</organism>
<dbReference type="Proteomes" id="UP000184465">
    <property type="component" value="Unassembled WGS sequence"/>
</dbReference>
<keyword evidence="1" id="KW-0472">Membrane</keyword>
<evidence type="ECO:0000313" key="3">
    <source>
        <dbReference type="Proteomes" id="UP000184465"/>
    </source>
</evidence>
<feature type="transmembrane region" description="Helical" evidence="1">
    <location>
        <begin position="97"/>
        <end position="120"/>
    </location>
</feature>
<evidence type="ECO:0000256" key="1">
    <source>
        <dbReference type="SAM" id="Phobius"/>
    </source>
</evidence>
<feature type="transmembrane region" description="Helical" evidence="1">
    <location>
        <begin position="70"/>
        <end position="91"/>
    </location>
</feature>
<dbReference type="EMBL" id="FRAG01000035">
    <property type="protein sequence ID" value="SHK20791.1"/>
    <property type="molecule type" value="Genomic_DNA"/>
</dbReference>
<reference evidence="2 3" key="1">
    <citation type="submission" date="2016-11" db="EMBL/GenBank/DDBJ databases">
        <authorList>
            <person name="Jaros S."/>
            <person name="Januszkiewicz K."/>
            <person name="Wedrychowicz H."/>
        </authorList>
    </citation>
    <scope>NUCLEOTIDE SEQUENCE [LARGE SCALE GENOMIC DNA]</scope>
    <source>
        <strain evidence="2 3">DSM 15212</strain>
    </source>
</reference>
<gene>
    <name evidence="2" type="ORF">SAMN02745912_02623</name>
</gene>
<dbReference type="OrthoDB" id="1952748at2"/>
<proteinExistence type="predicted"/>
<dbReference type="AlphaFoldDB" id="A0A1M6QKL8"/>
<name>A0A1M6QKL8_PARC5</name>
<dbReference type="RefSeq" id="WP_073150844.1">
    <property type="nucleotide sequence ID" value="NZ_FRAG01000035.1"/>
</dbReference>
<sequence>MFNIIATFNNIINLKKLMKKLRKNPKVKGHIFIINENDKIMKSDRYISNIHIKRSKEISPLGLDNTLKGIISGAIIGCLSLFFIILFNVNILGLSSLAIIGILAIIFYGAAVGSIIGLLVNNLLSRYYERNFDGEMTLILKELDDEVKNDVIDIVKSHTPEKLTIY</sequence>
<evidence type="ECO:0000313" key="2">
    <source>
        <dbReference type="EMBL" id="SHK20791.1"/>
    </source>
</evidence>